<accession>A0A378KNI2</accession>
<keyword evidence="2" id="KW-1185">Reference proteome</keyword>
<organism evidence="1 2">
    <name type="scientific">Legionella donaldsonii</name>
    <dbReference type="NCBI Taxonomy" id="45060"/>
    <lineage>
        <taxon>Bacteria</taxon>
        <taxon>Pseudomonadati</taxon>
        <taxon>Pseudomonadota</taxon>
        <taxon>Gammaproteobacteria</taxon>
        <taxon>Legionellales</taxon>
        <taxon>Legionellaceae</taxon>
        <taxon>Legionella</taxon>
    </lineage>
</organism>
<proteinExistence type="predicted"/>
<dbReference type="EMBL" id="UGOA01000003">
    <property type="protein sequence ID" value="STX84902.1"/>
    <property type="molecule type" value="Genomic_DNA"/>
</dbReference>
<name>A0A378KNI2_9GAMM</name>
<dbReference type="OrthoDB" id="5632585at2"/>
<sequence>MSIKKKITKNSLTSNKINKPDTVTRAGITANLKFTRGKQLVEHSPFSLIPDPYNPRPGEIIDESWLKNHLYLGTDKSLCGVSEETGEYVIPDYNQLDCGLNENLEESYNFLRDLAFSIRTDGLIEPIEIFLADRFNDPDYFIHSDLDYGYVILEGHQRRLAAMMAGVPTVTCIEITDESILVKLKVKHRKLRRQLSENNLRKGLTVAQNFLITQELLSDSKGKSLSNKELSNIIGLNEGIVSALRSICTNPSNYPPIFLSRIKDNSLTFKMIRILVPKTYNEIELALNGEEKFKNTTGKKVKPRGKQGGAVKKSATFKVRDPNESKLLQHLLLSRFPEIKHFENEYEGFKSLEGILNKIKEMALKEIV</sequence>
<dbReference type="Proteomes" id="UP000254677">
    <property type="component" value="Unassembled WGS sequence"/>
</dbReference>
<dbReference type="AlphaFoldDB" id="A0A378KNI2"/>
<dbReference type="RefSeq" id="WP_115222918.1">
    <property type="nucleotide sequence ID" value="NZ_UGOA01000003.1"/>
</dbReference>
<dbReference type="SUPFAM" id="SSF110849">
    <property type="entry name" value="ParB/Sulfiredoxin"/>
    <property type="match status" value="1"/>
</dbReference>
<evidence type="ECO:0000313" key="2">
    <source>
        <dbReference type="Proteomes" id="UP000254677"/>
    </source>
</evidence>
<reference evidence="1 2" key="1">
    <citation type="submission" date="2018-06" db="EMBL/GenBank/DDBJ databases">
        <authorList>
            <consortium name="Pathogen Informatics"/>
            <person name="Doyle S."/>
        </authorList>
    </citation>
    <scope>NUCLEOTIDE SEQUENCE [LARGE SCALE GENOMIC DNA]</scope>
    <source>
        <strain evidence="1 2">NCTC13292</strain>
    </source>
</reference>
<dbReference type="CDD" id="cd16387">
    <property type="entry name" value="ParB_N_Srx"/>
    <property type="match status" value="1"/>
</dbReference>
<protein>
    <submittedName>
        <fullName evidence="1">Putative chromosome partitioning protein ParB</fullName>
    </submittedName>
</protein>
<dbReference type="InterPro" id="IPR036086">
    <property type="entry name" value="ParB/Sulfiredoxin_sf"/>
</dbReference>
<dbReference type="Gene3D" id="3.90.1530.30">
    <property type="match status" value="1"/>
</dbReference>
<evidence type="ECO:0000313" key="1">
    <source>
        <dbReference type="EMBL" id="STX84902.1"/>
    </source>
</evidence>
<gene>
    <name evidence="1" type="ORF">NCTC13292_03254</name>
</gene>